<reference evidence="2 3" key="1">
    <citation type="submission" date="2020-08" db="EMBL/GenBank/DDBJ databases">
        <title>Functional genomics of gut bacteria from endangered species of beetles.</title>
        <authorList>
            <person name="Carlos-Shanley C."/>
        </authorList>
    </citation>
    <scope>NUCLEOTIDE SEQUENCE [LARGE SCALE GENOMIC DNA]</scope>
    <source>
        <strain evidence="2 3">S00179</strain>
    </source>
</reference>
<accession>A0A7W7KEG3</accession>
<gene>
    <name evidence="2" type="ORF">HNP46_000158</name>
</gene>
<dbReference type="EMBL" id="JACHLI010000001">
    <property type="protein sequence ID" value="MBB4861347.1"/>
    <property type="molecule type" value="Genomic_DNA"/>
</dbReference>
<feature type="region of interest" description="Disordered" evidence="1">
    <location>
        <begin position="406"/>
        <end position="465"/>
    </location>
</feature>
<feature type="compositionally biased region" description="Acidic residues" evidence="1">
    <location>
        <begin position="547"/>
        <end position="560"/>
    </location>
</feature>
<feature type="region of interest" description="Disordered" evidence="1">
    <location>
        <begin position="542"/>
        <end position="616"/>
    </location>
</feature>
<evidence type="ECO:0000313" key="2">
    <source>
        <dbReference type="EMBL" id="MBB4861347.1"/>
    </source>
</evidence>
<protein>
    <submittedName>
        <fullName evidence="2">Uncharacterized protein</fullName>
    </submittedName>
</protein>
<dbReference type="RefSeq" id="WP_184585617.1">
    <property type="nucleotide sequence ID" value="NZ_JACHLI010000001.1"/>
</dbReference>
<evidence type="ECO:0000256" key="1">
    <source>
        <dbReference type="SAM" id="MobiDB-lite"/>
    </source>
</evidence>
<name>A0A7W7KEG3_PSENT</name>
<evidence type="ECO:0000313" key="3">
    <source>
        <dbReference type="Proteomes" id="UP000566995"/>
    </source>
</evidence>
<dbReference type="Proteomes" id="UP000566995">
    <property type="component" value="Unassembled WGS sequence"/>
</dbReference>
<sequence>MTMLRAHEEAIVLFPRSYNKRGDEKLHSVQGVTLDGTEVNIKLRIDTSRKTRETPPSIAEFSRTDIKAKNLCLASPENSRENREGILLFTNCELEESRKNTIPTYVAKWAFVLADHSETNAPIFGKGRIALIINSEALRRNQEAIKNLQDTKPIGWEALVEQKRRELDDPSLHLFHGHIYDEAREVTLPLTDKAAVIEYAKLVFDERSKHGAVMGLLARLEGEAEAPEGYGCQELFPRWSKQTGKYQPAEDVLSFYFANLERIKVDKTLFRIRLMPIRRYAAGTQFKNYYLSRDPGASMAKLKQKFLINNEPTICQVAFTLTKREEGGDHFLGKYYVLDAPESSVARLGLKSDDRAMALVAGAIDPFARLPLGICWPSPISLPEWCVGAPPINDVEALAHDHDDLTLPLPEETEGVPETLEFSEDLPVPEVGQDDVPQGAEAEEVSDPQQVIAEHSPDEDPESPGVFEVKVSAELVPDLTISPEPEPEPEPVAEPVVHEASSELVEEEDDSLADLLELDVTDEQLRIAEEEREQVVASIAQDALDTAQEEPQEAQDELEYPSDSSVVGEMVIVDSAAAGEATDEGARFAQPDGVTPPSLPAPDGEPETDKPASGGLAAILKKRGLL</sequence>
<comment type="caution">
    <text evidence="2">The sequence shown here is derived from an EMBL/GenBank/DDBJ whole genome shotgun (WGS) entry which is preliminary data.</text>
</comment>
<proteinExistence type="predicted"/>
<organism evidence="2 3">
    <name type="scientific">Pseudomonas nitroreducens</name>
    <dbReference type="NCBI Taxonomy" id="46680"/>
    <lineage>
        <taxon>Bacteria</taxon>
        <taxon>Pseudomonadati</taxon>
        <taxon>Pseudomonadota</taxon>
        <taxon>Gammaproteobacteria</taxon>
        <taxon>Pseudomonadales</taxon>
        <taxon>Pseudomonadaceae</taxon>
        <taxon>Pseudomonas</taxon>
    </lineage>
</organism>
<dbReference type="AlphaFoldDB" id="A0A7W7KEG3"/>